<evidence type="ECO:0000313" key="1">
    <source>
        <dbReference type="EMBL" id="GAA2173557.1"/>
    </source>
</evidence>
<dbReference type="EMBL" id="BAAAON010000001">
    <property type="protein sequence ID" value="GAA2173557.1"/>
    <property type="molecule type" value="Genomic_DNA"/>
</dbReference>
<organism evidence="1 2">
    <name type="scientific">Arthrobacter parietis</name>
    <dbReference type="NCBI Taxonomy" id="271434"/>
    <lineage>
        <taxon>Bacteria</taxon>
        <taxon>Bacillati</taxon>
        <taxon>Actinomycetota</taxon>
        <taxon>Actinomycetes</taxon>
        <taxon>Micrococcales</taxon>
        <taxon>Micrococcaceae</taxon>
        <taxon>Arthrobacter</taxon>
    </lineage>
</organism>
<dbReference type="RefSeq" id="WP_346027596.1">
    <property type="nucleotide sequence ID" value="NZ_BAAAON010000001.1"/>
</dbReference>
<comment type="caution">
    <text evidence="1">The sequence shown here is derived from an EMBL/GenBank/DDBJ whole genome shotgun (WGS) entry which is preliminary data.</text>
</comment>
<gene>
    <name evidence="1" type="ORF">GCM10009784_08340</name>
</gene>
<protein>
    <submittedName>
        <fullName evidence="1">Uncharacterized protein</fullName>
    </submittedName>
</protein>
<reference evidence="1 2" key="1">
    <citation type="journal article" date="2019" name="Int. J. Syst. Evol. Microbiol.">
        <title>The Global Catalogue of Microorganisms (GCM) 10K type strain sequencing project: providing services to taxonomists for standard genome sequencing and annotation.</title>
        <authorList>
            <consortium name="The Broad Institute Genomics Platform"/>
            <consortium name="The Broad Institute Genome Sequencing Center for Infectious Disease"/>
            <person name="Wu L."/>
            <person name="Ma J."/>
        </authorList>
    </citation>
    <scope>NUCLEOTIDE SEQUENCE [LARGE SCALE GENOMIC DNA]</scope>
    <source>
        <strain evidence="1 2">JCM 14917</strain>
    </source>
</reference>
<name>A0ABN3AQS0_9MICC</name>
<sequence length="137" mass="15638">MFSFKQWLEFVDQLIVSTESGTLDWLQPEDNDPARLYYAKLNDTHAVHLYSLNHDGEADFSISIQEFVEGGGHGQALEEIETDALQNTRDPAGEAVDEKLQVLWDTVVRKITEPDEKFEEMVSNELHRTLMQGLRGT</sequence>
<accession>A0ABN3AQS0</accession>
<evidence type="ECO:0000313" key="2">
    <source>
        <dbReference type="Proteomes" id="UP001500974"/>
    </source>
</evidence>
<proteinExistence type="predicted"/>
<dbReference type="Proteomes" id="UP001500974">
    <property type="component" value="Unassembled WGS sequence"/>
</dbReference>
<keyword evidence="2" id="KW-1185">Reference proteome</keyword>